<dbReference type="PANTHER" id="PTHR30093:SF2">
    <property type="entry name" value="TYPE II SECRETION SYSTEM PROTEIN H"/>
    <property type="match status" value="1"/>
</dbReference>
<dbReference type="Gene3D" id="3.30.700.10">
    <property type="entry name" value="Glycoprotein, Type 4 Pilin"/>
    <property type="match status" value="1"/>
</dbReference>
<evidence type="ECO:0000313" key="4">
    <source>
        <dbReference type="Proteomes" id="UP000320496"/>
    </source>
</evidence>
<dbReference type="Proteomes" id="UP000320496">
    <property type="component" value="Chromosome"/>
</dbReference>
<dbReference type="InterPro" id="IPR011453">
    <property type="entry name" value="DUF1559"/>
</dbReference>
<dbReference type="Pfam" id="PF07596">
    <property type="entry name" value="SBP_bac_10"/>
    <property type="match status" value="1"/>
</dbReference>
<dbReference type="KEGG" id="mri:Mal4_32600"/>
<dbReference type="PANTHER" id="PTHR30093">
    <property type="entry name" value="GENERAL SECRETION PATHWAY PROTEIN G"/>
    <property type="match status" value="1"/>
</dbReference>
<evidence type="ECO:0000313" key="3">
    <source>
        <dbReference type="EMBL" id="QDU38928.1"/>
    </source>
</evidence>
<accession>A0A517Z8W8</accession>
<dbReference type="RefSeq" id="WP_145370164.1">
    <property type="nucleotide sequence ID" value="NZ_CP036275.1"/>
</dbReference>
<evidence type="ECO:0000259" key="2">
    <source>
        <dbReference type="Pfam" id="PF07596"/>
    </source>
</evidence>
<gene>
    <name evidence="3" type="primary">xcpT_35</name>
    <name evidence="3" type="ORF">Mal4_32600</name>
</gene>
<organism evidence="3 4">
    <name type="scientific">Maioricimonas rarisocia</name>
    <dbReference type="NCBI Taxonomy" id="2528026"/>
    <lineage>
        <taxon>Bacteria</taxon>
        <taxon>Pseudomonadati</taxon>
        <taxon>Planctomycetota</taxon>
        <taxon>Planctomycetia</taxon>
        <taxon>Planctomycetales</taxon>
        <taxon>Planctomycetaceae</taxon>
        <taxon>Maioricimonas</taxon>
    </lineage>
</organism>
<keyword evidence="1" id="KW-1133">Transmembrane helix</keyword>
<feature type="domain" description="DUF1559" evidence="2">
    <location>
        <begin position="51"/>
        <end position="345"/>
    </location>
</feature>
<reference evidence="3 4" key="1">
    <citation type="submission" date="2019-02" db="EMBL/GenBank/DDBJ databases">
        <title>Deep-cultivation of Planctomycetes and their phenomic and genomic characterization uncovers novel biology.</title>
        <authorList>
            <person name="Wiegand S."/>
            <person name="Jogler M."/>
            <person name="Boedeker C."/>
            <person name="Pinto D."/>
            <person name="Vollmers J."/>
            <person name="Rivas-Marin E."/>
            <person name="Kohn T."/>
            <person name="Peeters S.H."/>
            <person name="Heuer A."/>
            <person name="Rast P."/>
            <person name="Oberbeckmann S."/>
            <person name="Bunk B."/>
            <person name="Jeske O."/>
            <person name="Meyerdierks A."/>
            <person name="Storesund J.E."/>
            <person name="Kallscheuer N."/>
            <person name="Luecker S."/>
            <person name="Lage O.M."/>
            <person name="Pohl T."/>
            <person name="Merkel B.J."/>
            <person name="Hornburger P."/>
            <person name="Mueller R.-W."/>
            <person name="Bruemmer F."/>
            <person name="Labrenz M."/>
            <person name="Spormann A.M."/>
            <person name="Op den Camp H."/>
            <person name="Overmann J."/>
            <person name="Amann R."/>
            <person name="Jetten M.S.M."/>
            <person name="Mascher T."/>
            <person name="Medema M.H."/>
            <person name="Devos D.P."/>
            <person name="Kaster A.-K."/>
            <person name="Ovreas L."/>
            <person name="Rohde M."/>
            <person name="Galperin M.Y."/>
            <person name="Jogler C."/>
        </authorList>
    </citation>
    <scope>NUCLEOTIDE SEQUENCE [LARGE SCALE GENOMIC DNA]</scope>
    <source>
        <strain evidence="3 4">Mal4</strain>
    </source>
</reference>
<dbReference type="OrthoDB" id="254858at2"/>
<dbReference type="InterPro" id="IPR027558">
    <property type="entry name" value="Pre_pil_HX9DG_C"/>
</dbReference>
<sequence>MPSTFATENGQPGALRTGASRPGRRGFTLIELLVVIAIIAILIALLLPAVQQAREAARRTQCKNNLKQIGLALHNYLDAQSAFPMAMAADGISGNGGEWSPQARLLPYIDQANLFNNAVLELSYSDPANNGIAPSRVPAYLCPTDPNDKQRTDTTTGAAIHYPITYGYNAGTWEVFDNGTRRKGNGGFAPNSKFKPRDMTDGTSNTLAFAEVRAFTPYVRDGDDFTDGTGLGSITVASISSATSGDMKGNGFGSTSPTASGHTEWVDGRVHQTGMTTTFTPNTVVPVAGSGGSAPDGDFTNCREDKSCSEPTYAAVTSRSWHEGIVNVLLFDGSVRSISENIDLQTWRWLGQRNDGQPLGDF</sequence>
<keyword evidence="4" id="KW-1185">Reference proteome</keyword>
<feature type="transmembrane region" description="Helical" evidence="1">
    <location>
        <begin position="29"/>
        <end position="50"/>
    </location>
</feature>
<dbReference type="EMBL" id="CP036275">
    <property type="protein sequence ID" value="QDU38928.1"/>
    <property type="molecule type" value="Genomic_DNA"/>
</dbReference>
<protein>
    <submittedName>
        <fullName evidence="3">Type II secretion system protein G</fullName>
    </submittedName>
</protein>
<keyword evidence="1" id="KW-0812">Transmembrane</keyword>
<name>A0A517Z8W8_9PLAN</name>
<proteinExistence type="predicted"/>
<evidence type="ECO:0000256" key="1">
    <source>
        <dbReference type="SAM" id="Phobius"/>
    </source>
</evidence>
<dbReference type="InterPro" id="IPR045584">
    <property type="entry name" value="Pilin-like"/>
</dbReference>
<dbReference type="AlphaFoldDB" id="A0A517Z8W8"/>
<dbReference type="NCBIfam" id="TIGR04294">
    <property type="entry name" value="pre_pil_HX9DG"/>
    <property type="match status" value="1"/>
</dbReference>
<keyword evidence="1" id="KW-0472">Membrane</keyword>
<dbReference type="Pfam" id="PF07963">
    <property type="entry name" value="N_methyl"/>
    <property type="match status" value="1"/>
</dbReference>
<dbReference type="NCBIfam" id="TIGR02532">
    <property type="entry name" value="IV_pilin_GFxxxE"/>
    <property type="match status" value="1"/>
</dbReference>
<dbReference type="SUPFAM" id="SSF54523">
    <property type="entry name" value="Pili subunits"/>
    <property type="match status" value="1"/>
</dbReference>
<dbReference type="InterPro" id="IPR012902">
    <property type="entry name" value="N_methyl_site"/>
</dbReference>
<dbReference type="PROSITE" id="PS00409">
    <property type="entry name" value="PROKAR_NTER_METHYL"/>
    <property type="match status" value="1"/>
</dbReference>